<reference evidence="1" key="1">
    <citation type="journal article" date="2020" name="Nature">
        <title>Giant virus diversity and host interactions through global metagenomics.</title>
        <authorList>
            <person name="Schulz F."/>
            <person name="Roux S."/>
            <person name="Paez-Espino D."/>
            <person name="Jungbluth S."/>
            <person name="Walsh D.A."/>
            <person name="Denef V.J."/>
            <person name="McMahon K.D."/>
            <person name="Konstantinidis K.T."/>
            <person name="Eloe-Fadrosh E.A."/>
            <person name="Kyrpides N.C."/>
            <person name="Woyke T."/>
        </authorList>
    </citation>
    <scope>NUCLEOTIDE SEQUENCE</scope>
    <source>
        <strain evidence="1">GVMAG-S-1102113-118</strain>
    </source>
</reference>
<dbReference type="EMBL" id="MN740839">
    <property type="protein sequence ID" value="QHU14339.1"/>
    <property type="molecule type" value="Genomic_DNA"/>
</dbReference>
<dbReference type="AlphaFoldDB" id="A0A6C0K9H8"/>
<organism evidence="1">
    <name type="scientific">viral metagenome</name>
    <dbReference type="NCBI Taxonomy" id="1070528"/>
    <lineage>
        <taxon>unclassified sequences</taxon>
        <taxon>metagenomes</taxon>
        <taxon>organismal metagenomes</taxon>
    </lineage>
</organism>
<name>A0A6C0K9H8_9ZZZZ</name>
<accession>A0A6C0K9H8</accession>
<sequence length="83" mass="9566">MTMFYTIVDSAEYVDCSVFTWGNLFEALDSKVGHLGYNIRSGRYVTEDPYTDKSDSQYVKLTDTDTRRLSGQLIELTPNWELP</sequence>
<protein>
    <submittedName>
        <fullName evidence="1">Uncharacterized protein</fullName>
    </submittedName>
</protein>
<evidence type="ECO:0000313" key="1">
    <source>
        <dbReference type="EMBL" id="QHU14339.1"/>
    </source>
</evidence>
<proteinExistence type="predicted"/>